<organism evidence="1 2">
    <name type="scientific">Irpex rosettiformis</name>
    <dbReference type="NCBI Taxonomy" id="378272"/>
    <lineage>
        <taxon>Eukaryota</taxon>
        <taxon>Fungi</taxon>
        <taxon>Dikarya</taxon>
        <taxon>Basidiomycota</taxon>
        <taxon>Agaricomycotina</taxon>
        <taxon>Agaricomycetes</taxon>
        <taxon>Polyporales</taxon>
        <taxon>Irpicaceae</taxon>
        <taxon>Irpex</taxon>
    </lineage>
</organism>
<reference evidence="1" key="1">
    <citation type="journal article" date="2021" name="Environ. Microbiol.">
        <title>Gene family expansions and transcriptome signatures uncover fungal adaptations to wood decay.</title>
        <authorList>
            <person name="Hage H."/>
            <person name="Miyauchi S."/>
            <person name="Viragh M."/>
            <person name="Drula E."/>
            <person name="Min B."/>
            <person name="Chaduli D."/>
            <person name="Navarro D."/>
            <person name="Favel A."/>
            <person name="Norest M."/>
            <person name="Lesage-Meessen L."/>
            <person name="Balint B."/>
            <person name="Merenyi Z."/>
            <person name="de Eugenio L."/>
            <person name="Morin E."/>
            <person name="Martinez A.T."/>
            <person name="Baldrian P."/>
            <person name="Stursova M."/>
            <person name="Martinez M.J."/>
            <person name="Novotny C."/>
            <person name="Magnuson J.K."/>
            <person name="Spatafora J.W."/>
            <person name="Maurice S."/>
            <person name="Pangilinan J."/>
            <person name="Andreopoulos W."/>
            <person name="LaButti K."/>
            <person name="Hundley H."/>
            <person name="Na H."/>
            <person name="Kuo A."/>
            <person name="Barry K."/>
            <person name="Lipzen A."/>
            <person name="Henrissat B."/>
            <person name="Riley R."/>
            <person name="Ahrendt S."/>
            <person name="Nagy L.G."/>
            <person name="Grigoriev I.V."/>
            <person name="Martin F."/>
            <person name="Rosso M.N."/>
        </authorList>
    </citation>
    <scope>NUCLEOTIDE SEQUENCE</scope>
    <source>
        <strain evidence="1">CBS 384.51</strain>
    </source>
</reference>
<name>A0ACB8TZN8_9APHY</name>
<accession>A0ACB8TZN8</accession>
<evidence type="ECO:0000313" key="2">
    <source>
        <dbReference type="Proteomes" id="UP001055072"/>
    </source>
</evidence>
<evidence type="ECO:0000313" key="1">
    <source>
        <dbReference type="EMBL" id="KAI0087553.1"/>
    </source>
</evidence>
<keyword evidence="2" id="KW-1185">Reference proteome</keyword>
<dbReference type="EMBL" id="MU274917">
    <property type="protein sequence ID" value="KAI0087553.1"/>
    <property type="molecule type" value="Genomic_DNA"/>
</dbReference>
<sequence>MGSDLIHDQELWFTDGSIVLLAEKTLFRVYAGILSRASPIFRDMFAIGQVHNAEETYEGCPLVVMAGDNANDMRAFLEALHDPRSFQMNSPKPTDIPHIVSVLRVSTKYDAIHLRRRAIEALQTWYGDSLSAYQQGLEVLRSWSNTSPPVPSPIISRKDFFYNILVANVAIEASATVPLPAALLLCCVSAQDFRVPYDGVTNSDGILYELVPEAKRSIFIGRPVLENIALVRKSIRNFKSTQDCKSPGICGDFCRMVASKHETRGSLFLDPFFPFFRLNRKVISGQSCEACRSGWEASNKRETEILWRDLPLIFDLPPWDVLQSASNEDCHEVPTAGLPVPATAVLDLVM</sequence>
<comment type="caution">
    <text evidence="1">The sequence shown here is derived from an EMBL/GenBank/DDBJ whole genome shotgun (WGS) entry which is preliminary data.</text>
</comment>
<gene>
    <name evidence="1" type="ORF">BDY19DRAFT_994869</name>
</gene>
<proteinExistence type="predicted"/>
<protein>
    <submittedName>
        <fullName evidence="1">Uncharacterized protein</fullName>
    </submittedName>
</protein>
<dbReference type="Proteomes" id="UP001055072">
    <property type="component" value="Unassembled WGS sequence"/>
</dbReference>